<name>A0A318KIN5_9FIRM</name>
<dbReference type="AlphaFoldDB" id="A0A318KIN5"/>
<dbReference type="EMBL" id="QJKH01000016">
    <property type="protein sequence ID" value="PXX75937.1"/>
    <property type="molecule type" value="Genomic_DNA"/>
</dbReference>
<comment type="caution">
    <text evidence="1">The sequence shown here is derived from an EMBL/GenBank/DDBJ whole genome shotgun (WGS) entry which is preliminary data.</text>
</comment>
<dbReference type="OrthoDB" id="9797743at2"/>
<dbReference type="NCBIfam" id="TIGR01509">
    <property type="entry name" value="HAD-SF-IA-v3"/>
    <property type="match status" value="1"/>
</dbReference>
<evidence type="ECO:0000313" key="2">
    <source>
        <dbReference type="Proteomes" id="UP000247612"/>
    </source>
</evidence>
<dbReference type="InterPro" id="IPR006439">
    <property type="entry name" value="HAD-SF_hydro_IA"/>
</dbReference>
<dbReference type="SFLD" id="SFLDG01129">
    <property type="entry name" value="C1.5:_HAD__Beta-PGM__Phosphata"/>
    <property type="match status" value="1"/>
</dbReference>
<dbReference type="SFLD" id="SFLDS00003">
    <property type="entry name" value="Haloacid_Dehalogenase"/>
    <property type="match status" value="1"/>
</dbReference>
<dbReference type="SUPFAM" id="SSF56784">
    <property type="entry name" value="HAD-like"/>
    <property type="match status" value="1"/>
</dbReference>
<dbReference type="SFLD" id="SFLDG01135">
    <property type="entry name" value="C1.5.6:_HAD__Beta-PGM__Phospha"/>
    <property type="match status" value="1"/>
</dbReference>
<dbReference type="InterPro" id="IPR023214">
    <property type="entry name" value="HAD_sf"/>
</dbReference>
<dbReference type="Gene3D" id="3.40.50.1000">
    <property type="entry name" value="HAD superfamily/HAD-like"/>
    <property type="match status" value="1"/>
</dbReference>
<dbReference type="InterPro" id="IPR023198">
    <property type="entry name" value="PGP-like_dom2"/>
</dbReference>
<dbReference type="Pfam" id="PF13419">
    <property type="entry name" value="HAD_2"/>
    <property type="match status" value="1"/>
</dbReference>
<dbReference type="PANTHER" id="PTHR18901">
    <property type="entry name" value="2-DEOXYGLUCOSE-6-PHOSPHATE PHOSPHATASE 2"/>
    <property type="match status" value="1"/>
</dbReference>
<dbReference type="InterPro" id="IPR041492">
    <property type="entry name" value="HAD_2"/>
</dbReference>
<proteinExistence type="predicted"/>
<protein>
    <submittedName>
        <fullName evidence="1">HAD superfamily hydrolase (TIGR01509 family)</fullName>
    </submittedName>
</protein>
<keyword evidence="2" id="KW-1185">Reference proteome</keyword>
<dbReference type="InterPro" id="IPR036412">
    <property type="entry name" value="HAD-like_sf"/>
</dbReference>
<reference evidence="1 2" key="1">
    <citation type="submission" date="2018-05" db="EMBL/GenBank/DDBJ databases">
        <title>Genomic Encyclopedia of Type Strains, Phase IV (KMG-IV): sequencing the most valuable type-strain genomes for metagenomic binning, comparative biology and taxonomic classification.</title>
        <authorList>
            <person name="Goeker M."/>
        </authorList>
    </citation>
    <scope>NUCLEOTIDE SEQUENCE [LARGE SCALE GENOMIC DNA]</scope>
    <source>
        <strain evidence="1 2">JC118</strain>
    </source>
</reference>
<evidence type="ECO:0000313" key="1">
    <source>
        <dbReference type="EMBL" id="PXX75937.1"/>
    </source>
</evidence>
<dbReference type="Gene3D" id="1.10.150.240">
    <property type="entry name" value="Putative phosphatase, domain 2"/>
    <property type="match status" value="1"/>
</dbReference>
<dbReference type="PANTHER" id="PTHR18901:SF38">
    <property type="entry name" value="PSEUDOURIDINE-5'-PHOSPHATASE"/>
    <property type="match status" value="1"/>
</dbReference>
<sequence>MMIKALLLDLDGTLIDSERIPRMAWQKAAEHFGFTADETFLNQLTGMTKQTAQGLVKKVLPENVDVEAFQAYRHQIMAQILKEQGIKAKKGARELLLKARHENVECIVVTSSYTVSVGEKLAAAGLADLIEKIVCGDEVMHGKPAPDIYLLAMERYHLNKDECIVIEDSKNGLLSAKQAEIKSILVPDLISPDAEMTACAEVVLNDLTAVLKYLFKNQISAVRGDDPIVEIIDQTSLSFDQSK</sequence>
<accession>A0A318KIN5</accession>
<organism evidence="1 2">
    <name type="scientific">Dielma fastidiosa</name>
    <dbReference type="NCBI Taxonomy" id="1034346"/>
    <lineage>
        <taxon>Bacteria</taxon>
        <taxon>Bacillati</taxon>
        <taxon>Bacillota</taxon>
        <taxon>Erysipelotrichia</taxon>
        <taxon>Erysipelotrichales</taxon>
        <taxon>Erysipelotrichaceae</taxon>
        <taxon>Dielma</taxon>
    </lineage>
</organism>
<dbReference type="RefSeq" id="WP_022938058.1">
    <property type="nucleotide sequence ID" value="NZ_CABKRQ010000004.1"/>
</dbReference>
<keyword evidence="1" id="KW-0378">Hydrolase</keyword>
<dbReference type="Proteomes" id="UP000247612">
    <property type="component" value="Unassembled WGS sequence"/>
</dbReference>
<dbReference type="STRING" id="1034346.GCA_000313565_01753"/>
<gene>
    <name evidence="1" type="ORF">DES51_11627</name>
</gene>
<dbReference type="GO" id="GO:0016787">
    <property type="term" value="F:hydrolase activity"/>
    <property type="evidence" value="ECO:0007669"/>
    <property type="project" value="UniProtKB-KW"/>
</dbReference>